<proteinExistence type="predicted"/>
<dbReference type="RefSeq" id="WP_112237253.1">
    <property type="nucleotide sequence ID" value="NZ_QMCH01000001.1"/>
</dbReference>
<protein>
    <submittedName>
        <fullName evidence="2">Methyltransferase</fullName>
    </submittedName>
</protein>
<dbReference type="Gene3D" id="3.40.50.150">
    <property type="entry name" value="Vaccinia Virus protein VP39"/>
    <property type="match status" value="1"/>
</dbReference>
<evidence type="ECO:0000259" key="1">
    <source>
        <dbReference type="Pfam" id="PF05050"/>
    </source>
</evidence>
<sequence length="254" mass="29437">MKQFIKNLAKKYNIGVTSYSALESLRAYESDVSKLLTLPTHNLVMLSKCLKGSKSQLKQDLFALLQTNFKLNGYFVEFGATNGLELSNSYLLEKEFGWSGILAEPAKVWHEELRKNRKCNIEFDCVWSESNCTLDFNEVTEAELSTISKFNDNDWASKNRQTGVGYQVNTISLVDLLKKYNAPRVIDYLSIDTEGSEYQILSHFDFDAYQFRVITCEHNFTKSREKIYDLLTSKGYVREYVGLSKWDDWYFKSI</sequence>
<keyword evidence="2" id="KW-0808">Transferase</keyword>
<dbReference type="EMBL" id="QMCH01000001">
    <property type="protein sequence ID" value="RAZ43936.1"/>
    <property type="molecule type" value="Genomic_DNA"/>
</dbReference>
<dbReference type="SUPFAM" id="SSF53335">
    <property type="entry name" value="S-adenosyl-L-methionine-dependent methyltransferases"/>
    <property type="match status" value="1"/>
</dbReference>
<dbReference type="Proteomes" id="UP000251072">
    <property type="component" value="Unassembled WGS sequence"/>
</dbReference>
<reference evidence="2 3" key="1">
    <citation type="submission" date="2018-06" db="EMBL/GenBank/DDBJ databases">
        <title>Genome of strain Polynucleobacter sp. FUKU-NW-11.</title>
        <authorList>
            <person name="Hahn M.W."/>
        </authorList>
    </citation>
    <scope>NUCLEOTIDE SEQUENCE [LARGE SCALE GENOMIC DNA]</scope>
    <source>
        <strain evidence="3">FUKU-NW11</strain>
    </source>
</reference>
<comment type="caution">
    <text evidence="2">The sequence shown here is derived from an EMBL/GenBank/DDBJ whole genome shotgun (WGS) entry which is preliminary data.</text>
</comment>
<feature type="domain" description="Methyltransferase FkbM" evidence="1">
    <location>
        <begin position="78"/>
        <end position="236"/>
    </location>
</feature>
<dbReference type="InterPro" id="IPR053202">
    <property type="entry name" value="EGF_Rcpt_Signaling_Reg"/>
</dbReference>
<dbReference type="GO" id="GO:0032259">
    <property type="term" value="P:methylation"/>
    <property type="evidence" value="ECO:0007669"/>
    <property type="project" value="UniProtKB-KW"/>
</dbReference>
<name>A0ABX9FCG9_9BURK</name>
<evidence type="ECO:0000313" key="2">
    <source>
        <dbReference type="EMBL" id="RAZ43936.1"/>
    </source>
</evidence>
<dbReference type="PANTHER" id="PTHR34009:SF2">
    <property type="entry name" value="PROTEIN STAR"/>
    <property type="match status" value="1"/>
</dbReference>
<dbReference type="InterPro" id="IPR029063">
    <property type="entry name" value="SAM-dependent_MTases_sf"/>
</dbReference>
<dbReference type="GO" id="GO:0008168">
    <property type="term" value="F:methyltransferase activity"/>
    <property type="evidence" value="ECO:0007669"/>
    <property type="project" value="UniProtKB-KW"/>
</dbReference>
<evidence type="ECO:0000313" key="3">
    <source>
        <dbReference type="Proteomes" id="UP000251072"/>
    </source>
</evidence>
<accession>A0ABX9FCG9</accession>
<dbReference type="InterPro" id="IPR006342">
    <property type="entry name" value="FkbM_mtfrase"/>
</dbReference>
<keyword evidence="3" id="KW-1185">Reference proteome</keyword>
<dbReference type="Pfam" id="PF05050">
    <property type="entry name" value="Methyltransf_21"/>
    <property type="match status" value="1"/>
</dbReference>
<organism evidence="2 3">
    <name type="scientific">Polynucleobacter paneuropaeus</name>
    <dbReference type="NCBI Taxonomy" id="2527775"/>
    <lineage>
        <taxon>Bacteria</taxon>
        <taxon>Pseudomonadati</taxon>
        <taxon>Pseudomonadota</taxon>
        <taxon>Betaproteobacteria</taxon>
        <taxon>Burkholderiales</taxon>
        <taxon>Burkholderiaceae</taxon>
        <taxon>Polynucleobacter</taxon>
    </lineage>
</organism>
<keyword evidence="2" id="KW-0489">Methyltransferase</keyword>
<dbReference type="PANTHER" id="PTHR34009">
    <property type="entry name" value="PROTEIN STAR"/>
    <property type="match status" value="1"/>
</dbReference>
<gene>
    <name evidence="2" type="ORF">DP176_02935</name>
</gene>